<evidence type="ECO:0000313" key="4">
    <source>
        <dbReference type="EMBL" id="ATG56282.1"/>
    </source>
</evidence>
<evidence type="ECO:0000256" key="1">
    <source>
        <dbReference type="SAM" id="Coils"/>
    </source>
</evidence>
<feature type="transmembrane region" description="Helical" evidence="3">
    <location>
        <begin position="101"/>
        <end position="122"/>
    </location>
</feature>
<feature type="transmembrane region" description="Helical" evidence="3">
    <location>
        <begin position="71"/>
        <end position="95"/>
    </location>
</feature>
<keyword evidence="3" id="KW-0472">Membrane</keyword>
<evidence type="ECO:0000313" key="5">
    <source>
        <dbReference type="Proteomes" id="UP000217889"/>
    </source>
</evidence>
<proteinExistence type="predicted"/>
<feature type="region of interest" description="Disordered" evidence="2">
    <location>
        <begin position="1"/>
        <end position="66"/>
    </location>
</feature>
<dbReference type="KEGG" id="bgg:CFK41_16980"/>
<dbReference type="AlphaFoldDB" id="A0A291H1K2"/>
<protein>
    <submittedName>
        <fullName evidence="4">Uncharacterized protein</fullName>
    </submittedName>
</protein>
<dbReference type="Proteomes" id="UP000217889">
    <property type="component" value="Chromosome"/>
</dbReference>
<reference evidence="4 5" key="1">
    <citation type="journal article" date="2014" name="Int. J. Syst. Evol. Microbiol.">
        <title>Brachybacterium ginsengisoli sp. nov., isolated from soil of a ginseng field.</title>
        <authorList>
            <person name="Hoang V.A."/>
            <person name="Kim Y.J."/>
            <person name="Nguyen N.L."/>
            <person name="Yang D.C."/>
        </authorList>
    </citation>
    <scope>NUCLEOTIDE SEQUENCE [LARGE SCALE GENOMIC DNA]</scope>
    <source>
        <strain evidence="4 5">DCY80</strain>
    </source>
</reference>
<keyword evidence="3" id="KW-0812">Transmembrane</keyword>
<accession>A0A291H1K2</accession>
<feature type="coiled-coil region" evidence="1">
    <location>
        <begin position="239"/>
        <end position="266"/>
    </location>
</feature>
<keyword evidence="3" id="KW-1133">Transmembrane helix</keyword>
<keyword evidence="1" id="KW-0175">Coiled coil</keyword>
<dbReference type="OrthoDB" id="4791328at2"/>
<name>A0A291H1K2_9MICO</name>
<dbReference type="EMBL" id="CP023564">
    <property type="protein sequence ID" value="ATG56282.1"/>
    <property type="molecule type" value="Genomic_DNA"/>
</dbReference>
<evidence type="ECO:0000256" key="2">
    <source>
        <dbReference type="SAM" id="MobiDB-lite"/>
    </source>
</evidence>
<gene>
    <name evidence="4" type="ORF">CFK41_16980</name>
</gene>
<dbReference type="RefSeq" id="WP_096800742.1">
    <property type="nucleotide sequence ID" value="NZ_CP023564.1"/>
</dbReference>
<organism evidence="4 5">
    <name type="scientific">Brachybacterium ginsengisoli</name>
    <dbReference type="NCBI Taxonomy" id="1331682"/>
    <lineage>
        <taxon>Bacteria</taxon>
        <taxon>Bacillati</taxon>
        <taxon>Actinomycetota</taxon>
        <taxon>Actinomycetes</taxon>
        <taxon>Micrococcales</taxon>
        <taxon>Dermabacteraceae</taxon>
        <taxon>Brachybacterium</taxon>
    </lineage>
</organism>
<evidence type="ECO:0000256" key="3">
    <source>
        <dbReference type="SAM" id="Phobius"/>
    </source>
</evidence>
<keyword evidence="5" id="KW-1185">Reference proteome</keyword>
<sequence>MSAAQDPSAEPPTNGDSRFPDPFAPSPGDQDLPWKATAERRDLWGPVQKPLEGTVSSPASRAVGRPRRSPLVRFGAPVVVGGLAALITLAVVLGTGLGGPLLAVAAAAGVGVVALGGVGVAANLPRREQERPVLDASVAGGTRELLERILTADVTTRERLAPLRPQATSTPAAVTVLDAVGTLTTRIDALVGSERLQAQRASSSEVMMLEGIACRYVPELVDAAGETIGFLRTFEGTARQEAMANLESIDRQLDVLREEVEQIEGDIVGGVSRSLEVHAEFLRTRFADHHLDPIIDV</sequence>